<organism evidence="1 2">
    <name type="scientific">Mytilus coruscus</name>
    <name type="common">Sea mussel</name>
    <dbReference type="NCBI Taxonomy" id="42192"/>
    <lineage>
        <taxon>Eukaryota</taxon>
        <taxon>Metazoa</taxon>
        <taxon>Spiralia</taxon>
        <taxon>Lophotrochozoa</taxon>
        <taxon>Mollusca</taxon>
        <taxon>Bivalvia</taxon>
        <taxon>Autobranchia</taxon>
        <taxon>Pteriomorphia</taxon>
        <taxon>Mytilida</taxon>
        <taxon>Mytiloidea</taxon>
        <taxon>Mytilidae</taxon>
        <taxon>Mytilinae</taxon>
        <taxon>Mytilus</taxon>
    </lineage>
</organism>
<dbReference type="AlphaFoldDB" id="A0A6J8DAG3"/>
<evidence type="ECO:0000313" key="2">
    <source>
        <dbReference type="Proteomes" id="UP000507470"/>
    </source>
</evidence>
<name>A0A6J8DAG3_MYTCO</name>
<dbReference type="EMBL" id="CACVKT020006985">
    <property type="protein sequence ID" value="CAC5404617.1"/>
    <property type="molecule type" value="Genomic_DNA"/>
</dbReference>
<keyword evidence="2" id="KW-1185">Reference proteome</keyword>
<gene>
    <name evidence="1" type="ORF">MCOR_38380</name>
</gene>
<protein>
    <submittedName>
        <fullName evidence="1">Uncharacterized protein</fullName>
    </submittedName>
</protein>
<accession>A0A6J8DAG3</accession>
<evidence type="ECO:0000313" key="1">
    <source>
        <dbReference type="EMBL" id="CAC5404617.1"/>
    </source>
</evidence>
<reference evidence="1 2" key="1">
    <citation type="submission" date="2020-06" db="EMBL/GenBank/DDBJ databases">
        <authorList>
            <person name="Li R."/>
            <person name="Bekaert M."/>
        </authorList>
    </citation>
    <scope>NUCLEOTIDE SEQUENCE [LARGE SCALE GENOMIC DNA]</scope>
    <source>
        <strain evidence="2">wild</strain>
    </source>
</reference>
<dbReference type="Proteomes" id="UP000507470">
    <property type="component" value="Unassembled WGS sequence"/>
</dbReference>
<sequence>MNEEPSTADRIQLHIPTELQDEIDVIAKKHQREAATSADLDDNQKRWLVVGICLHSVISPALRKYVDSVLTVLLNELTHKNNIDTQIYQTHLRTYPPNGAFLNYDAVNNNKPNFGKNNSKYDYTIKIAVDLSKLFLQTHMAHYTGFDETCDSSALLGLILNIVKFDLIVQSDADDIRRHIRNPWAHCNFAEWDAMKYSSSFQLMKKLVTDLKLILNEETIIIEEMEKWEINGQRFLSGTIHGLQLGNELRQQTHVLAVYAKLVATEADDNCMRVKNELDKFEINILEKIVQLDKNMKTGFLEIDKVSKTVVHLLKTFVNYFTGTIVSEVQHPMKKKCVYQSENRYVDMHRSFTT</sequence>
<proteinExistence type="predicted"/>
<dbReference type="OrthoDB" id="6121461at2759"/>